<proteinExistence type="predicted"/>
<evidence type="ECO:0000313" key="1">
    <source>
        <dbReference type="EMBL" id="HFW31981.1"/>
    </source>
</evidence>
<protein>
    <submittedName>
        <fullName evidence="1">Uncharacterized protein</fullName>
    </submittedName>
</protein>
<accession>A0A7C3RCW3</accession>
<reference evidence="1" key="1">
    <citation type="journal article" date="2020" name="mSystems">
        <title>Genome- and Community-Level Interaction Insights into Carbon Utilization and Element Cycling Functions of Hydrothermarchaeota in Hydrothermal Sediment.</title>
        <authorList>
            <person name="Zhou Z."/>
            <person name="Liu Y."/>
            <person name="Xu W."/>
            <person name="Pan J."/>
            <person name="Luo Z.H."/>
            <person name="Li M."/>
        </authorList>
    </citation>
    <scope>NUCLEOTIDE SEQUENCE [LARGE SCALE GENOMIC DNA]</scope>
    <source>
        <strain evidence="1">SpSt-87</strain>
    </source>
</reference>
<dbReference type="EMBL" id="DTLB01000017">
    <property type="protein sequence ID" value="HFW31981.1"/>
    <property type="molecule type" value="Genomic_DNA"/>
</dbReference>
<organism evidence="1">
    <name type="scientific">Archaeoglobus fulgidus</name>
    <dbReference type="NCBI Taxonomy" id="2234"/>
    <lineage>
        <taxon>Archaea</taxon>
        <taxon>Methanobacteriati</taxon>
        <taxon>Methanobacteriota</taxon>
        <taxon>Archaeoglobi</taxon>
        <taxon>Archaeoglobales</taxon>
        <taxon>Archaeoglobaceae</taxon>
        <taxon>Archaeoglobus</taxon>
    </lineage>
</organism>
<sequence>MFLKLREEIAKSLRSSGFRVLSPYKVGIGWVDLAIPRKRMGVDILDGSYDSCVERLTSHPFNDIRIIDDNSLDEFSKELGISVNPDYEEQDFEELDSPSAYVKAFEDALTYLYITGEVYEKEIDYRPLITTLPDLKRLQYAVSYSKPKLNPETFVCLTHEGYSAAKKVILRRMEMFEKKLRKLSSPESYLVALGMSAGLRVSETDYLDEYDLKSLLSFMKRLNEEKIKVDTSLHPKVALCRFLVDTVLNGKALKIAKSLKNLGLAFRVKKFSPFGHYLGEEYRIAREAVEALIKFSYAEIPKDCLKEFMALTYPLSNSDIYPIMSYSGEYLRKAEKNGVCRLEGSKINLSDRFIDYAKVRLAILVEKVIKNLS</sequence>
<dbReference type="AlphaFoldDB" id="A0A7C3RCW3"/>
<gene>
    <name evidence="1" type="ORF">ENW66_03385</name>
</gene>
<comment type="caution">
    <text evidence="1">The sequence shown here is derived from an EMBL/GenBank/DDBJ whole genome shotgun (WGS) entry which is preliminary data.</text>
</comment>
<name>A0A7C3RCW3_ARCFL</name>